<reference evidence="4" key="1">
    <citation type="submission" date="2017-02" db="UniProtKB">
        <authorList>
            <consortium name="WormBaseParasite"/>
        </authorList>
    </citation>
    <scope>IDENTIFICATION</scope>
</reference>
<dbReference type="WBParaSite" id="HPLM_0000159801-mRNA-1">
    <property type="protein sequence ID" value="HPLM_0000159801-mRNA-1"/>
    <property type="gene ID" value="HPLM_0000159801"/>
</dbReference>
<dbReference type="GO" id="GO:0019678">
    <property type="term" value="P:propionate metabolic process, methylmalonyl pathway"/>
    <property type="evidence" value="ECO:0007669"/>
    <property type="project" value="TreeGrafter"/>
</dbReference>
<evidence type="ECO:0000259" key="1">
    <source>
        <dbReference type="Pfam" id="PF01642"/>
    </source>
</evidence>
<dbReference type="Proteomes" id="UP000268014">
    <property type="component" value="Unassembled WGS sequence"/>
</dbReference>
<dbReference type="SUPFAM" id="SSF51703">
    <property type="entry name" value="Cobalamin (vitamin B12)-dependent enzymes"/>
    <property type="match status" value="1"/>
</dbReference>
<evidence type="ECO:0000313" key="2">
    <source>
        <dbReference type="EMBL" id="VDO10305.1"/>
    </source>
</evidence>
<dbReference type="InterPro" id="IPR016176">
    <property type="entry name" value="Cbl-dep_enz_cat"/>
</dbReference>
<dbReference type="InterPro" id="IPR006099">
    <property type="entry name" value="MeMalonylCoA_mutase_a/b_cat"/>
</dbReference>
<dbReference type="GO" id="GO:0005739">
    <property type="term" value="C:mitochondrion"/>
    <property type="evidence" value="ECO:0007669"/>
    <property type="project" value="TreeGrafter"/>
</dbReference>
<feature type="domain" description="Methylmalonyl-CoA mutase alpha/beta chain catalytic" evidence="1">
    <location>
        <begin position="1"/>
        <end position="119"/>
    </location>
</feature>
<dbReference type="EMBL" id="UZAF01002213">
    <property type="protein sequence ID" value="VDO10305.1"/>
    <property type="molecule type" value="Genomic_DNA"/>
</dbReference>
<dbReference type="Pfam" id="PF01642">
    <property type="entry name" value="MM_CoA_mutase"/>
    <property type="match status" value="1"/>
</dbReference>
<dbReference type="PANTHER" id="PTHR48101">
    <property type="entry name" value="METHYLMALONYL-COA MUTASE, MITOCHONDRIAL-RELATED"/>
    <property type="match status" value="1"/>
</dbReference>
<dbReference type="GO" id="GO:0031419">
    <property type="term" value="F:cobalamin binding"/>
    <property type="evidence" value="ECO:0007669"/>
    <property type="project" value="InterPro"/>
</dbReference>
<proteinExistence type="predicted"/>
<reference evidence="2 3" key="2">
    <citation type="submission" date="2018-11" db="EMBL/GenBank/DDBJ databases">
        <authorList>
            <consortium name="Pathogen Informatics"/>
        </authorList>
    </citation>
    <scope>NUCLEOTIDE SEQUENCE [LARGE SCALE GENOMIC DNA]</scope>
    <source>
        <strain evidence="2 3">MHpl1</strain>
    </source>
</reference>
<dbReference type="OrthoDB" id="198977at2759"/>
<dbReference type="AlphaFoldDB" id="A0A0N4VWC8"/>
<evidence type="ECO:0000313" key="4">
    <source>
        <dbReference type="WBParaSite" id="HPLM_0000159801-mRNA-1"/>
    </source>
</evidence>
<dbReference type="PANTHER" id="PTHR48101:SF4">
    <property type="entry name" value="METHYLMALONYL-COA MUTASE, MITOCHONDRIAL"/>
    <property type="match status" value="1"/>
</dbReference>
<dbReference type="Gene3D" id="3.20.20.240">
    <property type="entry name" value="Methylmalonyl-CoA mutase"/>
    <property type="match status" value="1"/>
</dbReference>
<keyword evidence="3" id="KW-1185">Reference proteome</keyword>
<dbReference type="STRING" id="6290.A0A0N4VWC8"/>
<evidence type="ECO:0000313" key="3">
    <source>
        <dbReference type="Proteomes" id="UP000268014"/>
    </source>
</evidence>
<accession>A0A0N4VWC8</accession>
<sequence length="162" mass="17754">MAKAVASGMTKLKIEEAAAKKQARIDAGKDIIVGVNKYRLAEEAKVDVLVVDNQKVREQQIAKLKQIRATRDPERAKAALAAITEGAATKANLMDLAVEASRARCTVGEISDAMEKVFTRYAAVNKMVSGAYKSEFGQSDELTKVVPGDPILWITLLYWRFP</sequence>
<gene>
    <name evidence="2" type="ORF">HPLM_LOCUS1596</name>
</gene>
<protein>
    <submittedName>
        <fullName evidence="4">METMALONYL_COA_MUTASE domain-containing protein</fullName>
    </submittedName>
</protein>
<organism evidence="4">
    <name type="scientific">Haemonchus placei</name>
    <name type="common">Barber's pole worm</name>
    <dbReference type="NCBI Taxonomy" id="6290"/>
    <lineage>
        <taxon>Eukaryota</taxon>
        <taxon>Metazoa</taxon>
        <taxon>Ecdysozoa</taxon>
        <taxon>Nematoda</taxon>
        <taxon>Chromadorea</taxon>
        <taxon>Rhabditida</taxon>
        <taxon>Rhabditina</taxon>
        <taxon>Rhabditomorpha</taxon>
        <taxon>Strongyloidea</taxon>
        <taxon>Trichostrongylidae</taxon>
        <taxon>Haemonchus</taxon>
    </lineage>
</organism>
<name>A0A0N4VWC8_HAEPC</name>
<dbReference type="GO" id="GO:0004494">
    <property type="term" value="F:methylmalonyl-CoA mutase activity"/>
    <property type="evidence" value="ECO:0007669"/>
    <property type="project" value="TreeGrafter"/>
</dbReference>